<feature type="region of interest" description="Disordered" evidence="3">
    <location>
        <begin position="75"/>
        <end position="107"/>
    </location>
</feature>
<comment type="function">
    <text evidence="2">Mediates coordination of peptidoglycan synthesis and outer membrane constriction during cell division.</text>
</comment>
<comment type="similarity">
    <text evidence="2">Belongs to the CpoB family.</text>
</comment>
<protein>
    <recommendedName>
        <fullName evidence="2">Cell division coordinator CpoB</fullName>
    </recommendedName>
</protein>
<dbReference type="Gene3D" id="1.25.40.10">
    <property type="entry name" value="Tetratricopeptide repeat domain"/>
    <property type="match status" value="1"/>
</dbReference>
<dbReference type="EMBL" id="DOEK01000046">
    <property type="protein sequence ID" value="HBP31800.1"/>
    <property type="molecule type" value="Genomic_DNA"/>
</dbReference>
<name>A0A356LLA6_9BURK</name>
<dbReference type="InterPro" id="IPR011990">
    <property type="entry name" value="TPR-like_helical_dom_sf"/>
</dbReference>
<comment type="caution">
    <text evidence="5">The sequence shown here is derived from an EMBL/GenBank/DDBJ whole genome shotgun (WGS) entry which is preliminary data.</text>
</comment>
<evidence type="ECO:0000256" key="1">
    <source>
        <dbReference type="ARBA" id="ARBA00022729"/>
    </source>
</evidence>
<dbReference type="InterPro" id="IPR034706">
    <property type="entry name" value="CpoB"/>
</dbReference>
<dbReference type="NCBIfam" id="TIGR02795">
    <property type="entry name" value="tol_pal_ybgF"/>
    <property type="match status" value="1"/>
</dbReference>
<feature type="compositionally biased region" description="Polar residues" evidence="3">
    <location>
        <begin position="75"/>
        <end position="90"/>
    </location>
</feature>
<dbReference type="GO" id="GO:0030288">
    <property type="term" value="C:outer membrane-bounded periplasmic space"/>
    <property type="evidence" value="ECO:0007669"/>
    <property type="project" value="UniProtKB-UniRule"/>
</dbReference>
<dbReference type="InterPro" id="IPR014162">
    <property type="entry name" value="CpoB_C"/>
</dbReference>
<dbReference type="Pfam" id="PF13525">
    <property type="entry name" value="YfiO"/>
    <property type="match status" value="1"/>
</dbReference>
<sequence length="226" mass="24939" precursor="true">MKLKKSHSLLIASSALVLSLSANQAYAFEDEDARRAILDLRSQLRQTQQNNVDLSNKINNLQQQITQLRGSIETANHQSRMAQQSNQQADNPDVPPSPQVGDPNEQQSYDSALDLFRQGNYAEASTALNRFAQQYPNSPLTPSARFYEGSSRYANKDFNGSIQGLQAMVAAYPRDQKAGDALLVIAGSQVELNNIAGAKATLQRVVNEYPNTPAADTARNRLELFR</sequence>
<gene>
    <name evidence="5" type="primary">ygbF</name>
    <name evidence="2" type="synonym">cpoB</name>
    <name evidence="5" type="ORF">DD666_20625</name>
</gene>
<evidence type="ECO:0000259" key="4">
    <source>
        <dbReference type="Pfam" id="PF13525"/>
    </source>
</evidence>
<feature type="signal peptide" evidence="2">
    <location>
        <begin position="1"/>
        <end position="27"/>
    </location>
</feature>
<organism evidence="5 6">
    <name type="scientific">Advenella kashmirensis</name>
    <dbReference type="NCBI Taxonomy" id="310575"/>
    <lineage>
        <taxon>Bacteria</taxon>
        <taxon>Pseudomonadati</taxon>
        <taxon>Pseudomonadota</taxon>
        <taxon>Betaproteobacteria</taxon>
        <taxon>Burkholderiales</taxon>
        <taxon>Alcaligenaceae</taxon>
    </lineage>
</organism>
<dbReference type="InterPro" id="IPR039565">
    <property type="entry name" value="BamD-like"/>
</dbReference>
<dbReference type="Proteomes" id="UP000264036">
    <property type="component" value="Unassembled WGS sequence"/>
</dbReference>
<dbReference type="SUPFAM" id="SSF48452">
    <property type="entry name" value="TPR-like"/>
    <property type="match status" value="1"/>
</dbReference>
<dbReference type="AlphaFoldDB" id="A0A356LLA6"/>
<accession>A0A356LLA6</accession>
<keyword evidence="2" id="KW-0132">Cell division</keyword>
<evidence type="ECO:0000256" key="3">
    <source>
        <dbReference type="SAM" id="MobiDB-lite"/>
    </source>
</evidence>
<evidence type="ECO:0000313" key="5">
    <source>
        <dbReference type="EMBL" id="HBP31800.1"/>
    </source>
</evidence>
<feature type="domain" description="Outer membrane lipoprotein BamD-like" evidence="4">
    <location>
        <begin position="104"/>
        <end position="223"/>
    </location>
</feature>
<evidence type="ECO:0000256" key="2">
    <source>
        <dbReference type="HAMAP-Rule" id="MF_02066"/>
    </source>
</evidence>
<evidence type="ECO:0000313" key="6">
    <source>
        <dbReference type="Proteomes" id="UP000264036"/>
    </source>
</evidence>
<keyword evidence="1 2" id="KW-0732">Signal</keyword>
<feature type="chain" id="PRO_5017090294" description="Cell division coordinator CpoB" evidence="2">
    <location>
        <begin position="28"/>
        <end position="226"/>
    </location>
</feature>
<reference evidence="5 6" key="1">
    <citation type="journal article" date="2018" name="Nat. Biotechnol.">
        <title>A standardized bacterial taxonomy based on genome phylogeny substantially revises the tree of life.</title>
        <authorList>
            <person name="Parks D.H."/>
            <person name="Chuvochina M."/>
            <person name="Waite D.W."/>
            <person name="Rinke C."/>
            <person name="Skarshewski A."/>
            <person name="Chaumeil P.A."/>
            <person name="Hugenholtz P."/>
        </authorList>
    </citation>
    <scope>NUCLEOTIDE SEQUENCE [LARGE SCALE GENOMIC DNA]</scope>
    <source>
        <strain evidence="5">UBA10707</strain>
    </source>
</reference>
<comment type="subcellular location">
    <subcellularLocation>
        <location evidence="2">Periplasm</location>
    </subcellularLocation>
</comment>
<dbReference type="HAMAP" id="MF_02066">
    <property type="entry name" value="CpoB"/>
    <property type="match status" value="1"/>
</dbReference>
<keyword evidence="2" id="KW-0131">Cell cycle</keyword>
<keyword evidence="2" id="KW-0574">Periplasm</keyword>
<proteinExistence type="inferred from homology"/>
<dbReference type="GO" id="GO:0043093">
    <property type="term" value="P:FtsZ-dependent cytokinesis"/>
    <property type="evidence" value="ECO:0007669"/>
    <property type="project" value="UniProtKB-UniRule"/>
</dbReference>